<dbReference type="PROSITE" id="PS52016">
    <property type="entry name" value="TONB_DEPENDENT_REC_3"/>
    <property type="match status" value="1"/>
</dbReference>
<dbReference type="SUPFAM" id="SSF56935">
    <property type="entry name" value="Porins"/>
    <property type="match status" value="1"/>
</dbReference>
<dbReference type="EMBL" id="JAUJEB010000001">
    <property type="protein sequence ID" value="MDN5210947.1"/>
    <property type="molecule type" value="Genomic_DNA"/>
</dbReference>
<keyword evidence="3 7" id="KW-1134">Transmembrane beta strand</keyword>
<evidence type="ECO:0000256" key="6">
    <source>
        <dbReference type="ARBA" id="ARBA00023237"/>
    </source>
</evidence>
<proteinExistence type="inferred from homology"/>
<feature type="domain" description="TonB-dependent receptor plug" evidence="9">
    <location>
        <begin position="217"/>
        <end position="321"/>
    </location>
</feature>
<keyword evidence="10" id="KW-0675">Receptor</keyword>
<dbReference type="InterPro" id="IPR008969">
    <property type="entry name" value="CarboxyPept-like_regulatory"/>
</dbReference>
<evidence type="ECO:0000256" key="8">
    <source>
        <dbReference type="SAM" id="MobiDB-lite"/>
    </source>
</evidence>
<dbReference type="Gene3D" id="2.40.170.20">
    <property type="entry name" value="TonB-dependent receptor, beta-barrel domain"/>
    <property type="match status" value="1"/>
</dbReference>
<comment type="caution">
    <text evidence="10">The sequence shown here is derived from an EMBL/GenBank/DDBJ whole genome shotgun (WGS) entry which is preliminary data.</text>
</comment>
<evidence type="ECO:0000259" key="9">
    <source>
        <dbReference type="Pfam" id="PF07715"/>
    </source>
</evidence>
<evidence type="ECO:0000313" key="11">
    <source>
        <dbReference type="Proteomes" id="UP001172083"/>
    </source>
</evidence>
<dbReference type="NCBIfam" id="TIGR04057">
    <property type="entry name" value="SusC_RagA_signa"/>
    <property type="match status" value="1"/>
</dbReference>
<keyword evidence="2 7" id="KW-0813">Transport</keyword>
<dbReference type="InterPro" id="IPR039426">
    <property type="entry name" value="TonB-dep_rcpt-like"/>
</dbReference>
<keyword evidence="11" id="KW-1185">Reference proteome</keyword>
<dbReference type="Pfam" id="PF13715">
    <property type="entry name" value="CarbopepD_reg_2"/>
    <property type="match status" value="1"/>
</dbReference>
<evidence type="ECO:0000256" key="5">
    <source>
        <dbReference type="ARBA" id="ARBA00023136"/>
    </source>
</evidence>
<dbReference type="Pfam" id="PF07715">
    <property type="entry name" value="Plug"/>
    <property type="match status" value="1"/>
</dbReference>
<keyword evidence="6 7" id="KW-0998">Cell outer membrane</keyword>
<evidence type="ECO:0000256" key="7">
    <source>
        <dbReference type="PROSITE-ProRule" id="PRU01360"/>
    </source>
</evidence>
<feature type="region of interest" description="Disordered" evidence="8">
    <location>
        <begin position="907"/>
        <end position="938"/>
    </location>
</feature>
<dbReference type="Proteomes" id="UP001172083">
    <property type="component" value="Unassembled WGS sequence"/>
</dbReference>
<dbReference type="InterPro" id="IPR023996">
    <property type="entry name" value="TonB-dep_OMP_SusC/RagA"/>
</dbReference>
<dbReference type="Gene3D" id="3.55.50.30">
    <property type="match status" value="1"/>
</dbReference>
<organism evidence="10 11">
    <name type="scientific">Agaribacillus aureus</name>
    <dbReference type="NCBI Taxonomy" id="3051825"/>
    <lineage>
        <taxon>Bacteria</taxon>
        <taxon>Pseudomonadati</taxon>
        <taxon>Bacteroidota</taxon>
        <taxon>Cytophagia</taxon>
        <taxon>Cytophagales</taxon>
        <taxon>Splendidivirgaceae</taxon>
        <taxon>Agaribacillus</taxon>
    </lineage>
</organism>
<sequence length="1134" mass="124574">MSKYTLYGIFIQMMFLTLVLADEGRGQFKSIEDVNIPITLKNAKVNEVFDKIERLTQFRFAYKKSVLPKQRLNISQKTRSLGDLLRVISSETKLGFKRVNNTIHVKLHEFDKPVSEQIPLPVGEEFEVSGKVTSDDGEPLPGVNIVIKGTSRGTVTSTDGNYNITVPDANAVLVFSSIGYTTEEVVVGSRTTIDIILVSDIQSLSEIVVVGYGTQKKATVTGAISSVKSDQITALPVLNAQEALQGRAAGVTVVNNGAPGSTPTVRIRGLSTINDNNPLYVIDGIPAGGLNEINPADIESIEILKDASTAAIYGSRGANGVVLITTKKGQAGKTRVNFDMYYGRQSAANELDLLRSSDYIAYATDLQQNAGLPVPARFTDPQWTQYIQGQTDWQDEIFQTGTIQNYNVNVSGGGENSTFSVSSSYFKQDGIMLNTGFERYTLRANSEFTLGKLKIGQTFTAALSERRDEPLSGGRSQIEHAIKSPPYQPVFDPNNLGGFKGPDQIDNNDAENPVRIARLNQDLRDNTKILATLYGEYEIIDGLRYKLQIGLDAAFGSRNEFSPAFRDGEFHFRDWATMRREKTTFVSPIVTNILTYNTTFAENHNIEVTGVVDYQTSTFERLDGSSINTITSEIEQLNFAEATDLVSSETETVWIGYVARINYNFADRFLLNASIRRDGHSRFGPDNRWGTFPSVSAGWRISEESFMEGVSAISDLKLRASWGQTGNNLLGDYRFVATLQNNFNYHFGDGQLVGGTTAGSLANEELGWETSTMTNVGLDMGFFGDKLRISAEYYNNELDDMLLVIPIAQSLGFTDSSVTANGGSVETSGFEFDIGYRNYDKDFKWSVDFNIGTSTNEVTSLGDGLPIQSFNFEGDNLTRTEEGHPIGSFYGWVTDGLFQTADEVAASPNQDNAAPGDIRFQDLAGPEDEDGNPTAPDGVIDANDKTFIGNPFPKLTYGLSADLSYKGFDFNVFLTGVAGNDIYNTNIYDLEGMTRVFNAGTAVLNRWTGPNTSNTVPRAVSGDPNRNTRASNRFVEDGSFTRLRNVTIGYSLPESVLSSFANGALSRVRFYISAQNLFTITDYSGYDPEIGSYRGQSRNNNDNNAQNNTTLQFGIDRGNYPQPRTFLGGLQISF</sequence>
<keyword evidence="5 7" id="KW-0472">Membrane</keyword>
<evidence type="ECO:0000256" key="1">
    <source>
        <dbReference type="ARBA" id="ARBA00004571"/>
    </source>
</evidence>
<dbReference type="InterPro" id="IPR037066">
    <property type="entry name" value="Plug_dom_sf"/>
</dbReference>
<dbReference type="SUPFAM" id="SSF49464">
    <property type="entry name" value="Carboxypeptidase regulatory domain-like"/>
    <property type="match status" value="1"/>
</dbReference>
<evidence type="ECO:0000313" key="10">
    <source>
        <dbReference type="EMBL" id="MDN5210947.1"/>
    </source>
</evidence>
<dbReference type="InterPro" id="IPR023997">
    <property type="entry name" value="TonB-dep_OMP_SusC/RagA_CS"/>
</dbReference>
<evidence type="ECO:0000256" key="4">
    <source>
        <dbReference type="ARBA" id="ARBA00022692"/>
    </source>
</evidence>
<comment type="similarity">
    <text evidence="7">Belongs to the TonB-dependent receptor family.</text>
</comment>
<gene>
    <name evidence="10" type="ORF">QQ020_02770</name>
</gene>
<dbReference type="Gene3D" id="2.60.40.1120">
    <property type="entry name" value="Carboxypeptidase-like, regulatory domain"/>
    <property type="match status" value="1"/>
</dbReference>
<name>A0ABT8L1J1_9BACT</name>
<dbReference type="RefSeq" id="WP_346756284.1">
    <property type="nucleotide sequence ID" value="NZ_JAUJEB010000001.1"/>
</dbReference>
<evidence type="ECO:0000256" key="3">
    <source>
        <dbReference type="ARBA" id="ARBA00022452"/>
    </source>
</evidence>
<dbReference type="InterPro" id="IPR012910">
    <property type="entry name" value="Plug_dom"/>
</dbReference>
<evidence type="ECO:0000256" key="2">
    <source>
        <dbReference type="ARBA" id="ARBA00022448"/>
    </source>
</evidence>
<protein>
    <submittedName>
        <fullName evidence="10">TonB-dependent receptor</fullName>
    </submittedName>
</protein>
<reference evidence="10" key="1">
    <citation type="submission" date="2023-06" db="EMBL/GenBank/DDBJ databases">
        <title>Genomic of Agaribacillus aureum.</title>
        <authorList>
            <person name="Wang G."/>
        </authorList>
    </citation>
    <scope>NUCLEOTIDE SEQUENCE</scope>
    <source>
        <strain evidence="10">BMA12</strain>
    </source>
</reference>
<accession>A0ABT8L1J1</accession>
<dbReference type="NCBIfam" id="TIGR04056">
    <property type="entry name" value="OMP_RagA_SusC"/>
    <property type="match status" value="1"/>
</dbReference>
<dbReference type="InterPro" id="IPR036942">
    <property type="entry name" value="Beta-barrel_TonB_sf"/>
</dbReference>
<comment type="subcellular location">
    <subcellularLocation>
        <location evidence="1 7">Cell outer membrane</location>
        <topology evidence="1 7">Multi-pass membrane protein</topology>
    </subcellularLocation>
</comment>
<dbReference type="Gene3D" id="2.170.130.10">
    <property type="entry name" value="TonB-dependent receptor, plug domain"/>
    <property type="match status" value="1"/>
</dbReference>
<keyword evidence="4 7" id="KW-0812">Transmembrane</keyword>